<dbReference type="InterPro" id="IPR012577">
    <property type="entry name" value="NIPSNAP"/>
</dbReference>
<evidence type="ECO:0000313" key="2">
    <source>
        <dbReference type="EMBL" id="MFC4306596.1"/>
    </source>
</evidence>
<dbReference type="Gene3D" id="3.30.70.100">
    <property type="match status" value="1"/>
</dbReference>
<proteinExistence type="predicted"/>
<dbReference type="SUPFAM" id="SSF54909">
    <property type="entry name" value="Dimeric alpha+beta barrel"/>
    <property type="match status" value="1"/>
</dbReference>
<dbReference type="Pfam" id="PF07978">
    <property type="entry name" value="NIPSNAP"/>
    <property type="match status" value="1"/>
</dbReference>
<comment type="caution">
    <text evidence="2">The sequence shown here is derived from an EMBL/GenBank/DDBJ whole genome shotgun (WGS) entry which is preliminary data.</text>
</comment>
<feature type="domain" description="NIPSNAP" evidence="1">
    <location>
        <begin position="10"/>
        <end position="101"/>
    </location>
</feature>
<evidence type="ECO:0000313" key="3">
    <source>
        <dbReference type="Proteomes" id="UP001595755"/>
    </source>
</evidence>
<protein>
    <submittedName>
        <fullName evidence="2">NIPSNAP family protein</fullName>
    </submittedName>
</protein>
<keyword evidence="3" id="KW-1185">Reference proteome</keyword>
<dbReference type="Proteomes" id="UP001595755">
    <property type="component" value="Unassembled WGS sequence"/>
</dbReference>
<evidence type="ECO:0000259" key="1">
    <source>
        <dbReference type="Pfam" id="PF07978"/>
    </source>
</evidence>
<reference evidence="3" key="1">
    <citation type="journal article" date="2019" name="Int. J. Syst. Evol. Microbiol.">
        <title>The Global Catalogue of Microorganisms (GCM) 10K type strain sequencing project: providing services to taxonomists for standard genome sequencing and annotation.</title>
        <authorList>
            <consortium name="The Broad Institute Genomics Platform"/>
            <consortium name="The Broad Institute Genome Sequencing Center for Infectious Disease"/>
            <person name="Wu L."/>
            <person name="Ma J."/>
        </authorList>
    </citation>
    <scope>NUCLEOTIDE SEQUENCE [LARGE SCALE GENOMIC DNA]</scope>
    <source>
        <strain evidence="3">CGMCC 4.1641</strain>
    </source>
</reference>
<organism evidence="2 3">
    <name type="scientific">Cohnella boryungensis</name>
    <dbReference type="NCBI Taxonomy" id="768479"/>
    <lineage>
        <taxon>Bacteria</taxon>
        <taxon>Bacillati</taxon>
        <taxon>Bacillota</taxon>
        <taxon>Bacilli</taxon>
        <taxon>Bacillales</taxon>
        <taxon>Paenibacillaceae</taxon>
        <taxon>Cohnella</taxon>
    </lineage>
</organism>
<accession>A0ABV8SG99</accession>
<name>A0ABV8SG99_9BACL</name>
<sequence length="111" mass="13440">MRFSESEGIELRIYTMHDGRMDAILERFSKHTLGIFERLEMKVTDLWIDQTGIPKLYYVMEYKDMEEGQQQWDTFRNDPEWNEVKRKSEESGPILEKMDVIYMNRADFFKG</sequence>
<dbReference type="EMBL" id="JBHSED010000065">
    <property type="protein sequence ID" value="MFC4306596.1"/>
    <property type="molecule type" value="Genomic_DNA"/>
</dbReference>
<dbReference type="InterPro" id="IPR011008">
    <property type="entry name" value="Dimeric_a/b-barrel"/>
</dbReference>
<gene>
    <name evidence="2" type="ORF">ACFO1S_24560</name>
</gene>